<dbReference type="PANTHER" id="PTHR11941:SF54">
    <property type="entry name" value="ENOYL-COA HYDRATASE, MITOCHONDRIAL"/>
    <property type="match status" value="1"/>
</dbReference>
<reference evidence="9" key="1">
    <citation type="submission" date="2011-07" db="EMBL/GenBank/DDBJ databases">
        <title>Divergent evolution of antigenic variation in African trypanosomes.</title>
        <authorList>
            <person name="Jackson A.P."/>
            <person name="Berry A."/>
            <person name="Allison H.C."/>
            <person name="Burton P."/>
            <person name="Anderson J."/>
            <person name="Aslett M."/>
            <person name="Brown R."/>
            <person name="Corton N."/>
            <person name="Harris D."/>
            <person name="Hauser H."/>
            <person name="Gamble J."/>
            <person name="Gilderthorp R."/>
            <person name="McQuillan J."/>
            <person name="Quail M.A."/>
            <person name="Sanders M."/>
            <person name="Van Tonder A."/>
            <person name="Ginger M.L."/>
            <person name="Donelson J.E."/>
            <person name="Field M.C."/>
            <person name="Barry J.D."/>
            <person name="Berriman M."/>
            <person name="Hertz-Fowler C."/>
        </authorList>
    </citation>
    <scope>NUCLEOTIDE SEQUENCE [LARGE SCALE GENOMIC DNA]</scope>
    <source>
        <strain evidence="9">IL3000</strain>
    </source>
</reference>
<reference evidence="8 9" key="2">
    <citation type="journal article" date="2012" name="Proc. Natl. Acad. Sci. U.S.A.">
        <title>Antigenic diversity is generated by distinct evolutionary mechanisms in African trypanosome species.</title>
        <authorList>
            <person name="Jackson A.P."/>
            <person name="Berry A."/>
            <person name="Aslett M."/>
            <person name="Allison H.C."/>
            <person name="Burton P."/>
            <person name="Vavrova-Anderson J."/>
            <person name="Brown R."/>
            <person name="Browne H."/>
            <person name="Corton N."/>
            <person name="Hauser H."/>
            <person name="Gamble J."/>
            <person name="Gilderthorp R."/>
            <person name="Marcello L."/>
            <person name="McQuillan J."/>
            <person name="Otto T.D."/>
            <person name="Quail M.A."/>
            <person name="Sanders M.J."/>
            <person name="van Tonder A."/>
            <person name="Ginger M.L."/>
            <person name="Field M.C."/>
            <person name="Barry J.D."/>
            <person name="Hertz-Fowler C."/>
            <person name="Berriman M."/>
        </authorList>
    </citation>
    <scope>NUCLEOTIDE SEQUENCE [LARGE SCALE GENOMIC DNA]</scope>
    <source>
        <strain evidence="8 9">IL3000</strain>
    </source>
</reference>
<evidence type="ECO:0000256" key="5">
    <source>
        <dbReference type="ARBA" id="ARBA00023239"/>
    </source>
</evidence>
<dbReference type="InterPro" id="IPR014748">
    <property type="entry name" value="Enoyl-CoA_hydra_C"/>
</dbReference>
<evidence type="ECO:0000313" key="9">
    <source>
        <dbReference type="Proteomes" id="UP000000702"/>
    </source>
</evidence>
<proteinExistence type="inferred from homology"/>
<comment type="similarity">
    <text evidence="1 7">Belongs to the enoyl-CoA hydratase/isomerase family.</text>
</comment>
<keyword evidence="5" id="KW-0456">Lyase</keyword>
<gene>
    <name evidence="8" type="ORF">TCIL3000_0_42580</name>
</gene>
<dbReference type="InterPro" id="IPR018376">
    <property type="entry name" value="Enoyl-CoA_hyd/isom_CS"/>
</dbReference>
<name>F9W8I0_TRYCI</name>
<evidence type="ECO:0000256" key="6">
    <source>
        <dbReference type="ARBA" id="ARBA00073937"/>
    </source>
</evidence>
<dbReference type="PANTHER" id="PTHR11941">
    <property type="entry name" value="ENOYL-COA HYDRATASE-RELATED"/>
    <property type="match status" value="1"/>
</dbReference>
<dbReference type="Gene3D" id="1.10.12.10">
    <property type="entry name" value="Lyase 2-enoyl-coa Hydratase, Chain A, domain 2"/>
    <property type="match status" value="1"/>
</dbReference>
<evidence type="ECO:0000256" key="1">
    <source>
        <dbReference type="ARBA" id="ARBA00005254"/>
    </source>
</evidence>
<dbReference type="PROSITE" id="PS00166">
    <property type="entry name" value="ENOYL_COA_HYDRATASE"/>
    <property type="match status" value="1"/>
</dbReference>
<evidence type="ECO:0000256" key="7">
    <source>
        <dbReference type="RuleBase" id="RU003707"/>
    </source>
</evidence>
<dbReference type="Gene3D" id="3.90.226.10">
    <property type="entry name" value="2-enoyl-CoA Hydratase, Chain A, domain 1"/>
    <property type="match status" value="1"/>
</dbReference>
<comment type="caution">
    <text evidence="8">The sequence shown here is derived from an EMBL/GenBank/DDBJ whole genome shotgun (WGS) entry which is preliminary data.</text>
</comment>
<organism evidence="8 9">
    <name type="scientific">Trypanosoma congolense (strain IL3000)</name>
    <dbReference type="NCBI Taxonomy" id="1068625"/>
    <lineage>
        <taxon>Eukaryota</taxon>
        <taxon>Discoba</taxon>
        <taxon>Euglenozoa</taxon>
        <taxon>Kinetoplastea</taxon>
        <taxon>Metakinetoplastina</taxon>
        <taxon>Trypanosomatida</taxon>
        <taxon>Trypanosomatidae</taxon>
        <taxon>Trypanosoma</taxon>
        <taxon>Nannomonas</taxon>
    </lineage>
</organism>
<evidence type="ECO:0000256" key="2">
    <source>
        <dbReference type="ARBA" id="ARBA00012076"/>
    </source>
</evidence>
<evidence type="ECO:0000256" key="4">
    <source>
        <dbReference type="ARBA" id="ARBA00023098"/>
    </source>
</evidence>
<dbReference type="CDD" id="cd06558">
    <property type="entry name" value="crotonase-like"/>
    <property type="match status" value="1"/>
</dbReference>
<accession>F9W8I0</accession>
<dbReference type="GO" id="GO:0004300">
    <property type="term" value="F:enoyl-CoA hydratase activity"/>
    <property type="evidence" value="ECO:0007669"/>
    <property type="project" value="UniProtKB-EC"/>
</dbReference>
<protein>
    <recommendedName>
        <fullName evidence="6">Probable enoyl-CoA hydratase, mitochondrial</fullName>
        <ecNumber evidence="2">4.2.1.17</ecNumber>
    </recommendedName>
</protein>
<keyword evidence="4" id="KW-0443">Lipid metabolism</keyword>
<dbReference type="InterPro" id="IPR001753">
    <property type="entry name" value="Enoyl-CoA_hydra/iso"/>
</dbReference>
<dbReference type="EMBL" id="CAEQ01001170">
    <property type="protein sequence ID" value="CCD13512.1"/>
    <property type="molecule type" value="Genomic_DNA"/>
</dbReference>
<keyword evidence="9" id="KW-1185">Reference proteome</keyword>
<evidence type="ECO:0000256" key="3">
    <source>
        <dbReference type="ARBA" id="ARBA00022832"/>
    </source>
</evidence>
<dbReference type="InterPro" id="IPR029045">
    <property type="entry name" value="ClpP/crotonase-like_dom_sf"/>
</dbReference>
<dbReference type="GO" id="GO:0005739">
    <property type="term" value="C:mitochondrion"/>
    <property type="evidence" value="ECO:0007669"/>
    <property type="project" value="TreeGrafter"/>
</dbReference>
<evidence type="ECO:0000313" key="8">
    <source>
        <dbReference type="EMBL" id="CCD13512.1"/>
    </source>
</evidence>
<dbReference type="Pfam" id="PF00378">
    <property type="entry name" value="ECH_1"/>
    <property type="match status" value="1"/>
</dbReference>
<keyword evidence="3" id="KW-0276">Fatty acid metabolism</keyword>
<dbReference type="SUPFAM" id="SSF52096">
    <property type="entry name" value="ClpP/crotonase"/>
    <property type="match status" value="1"/>
</dbReference>
<dbReference type="GO" id="GO:0006635">
    <property type="term" value="P:fatty acid beta-oxidation"/>
    <property type="evidence" value="ECO:0007669"/>
    <property type="project" value="TreeGrafter"/>
</dbReference>
<dbReference type="AlphaFoldDB" id="F9W8I0"/>
<dbReference type="OMA" id="FCDARED"/>
<sequence>MRPGVVLRSAMEALVKCSQKGAVATLTLNRPDQLNALNKDLVDTLGEASLKCDKDPSVAAIILTGEGKAFCAGADIKAMADKNFVDMYNDNMFYGIECLASIKKPTIAAVNGFALGGGCELVMCCDIVVASERAVFGQPETKIGIIPGIGGTQRLTRLIGKSRAMEWILTGQQYTAVEAERAGLVSRVVKHEDLLTVAMSTAEKIASNSSLITTFAKNCVNRALETSLAEGLAYEKLVFQATFCTNDQKEGMRAFLEKRKPVFTNS</sequence>
<dbReference type="FunFam" id="3.90.226.10:FF:000019">
    <property type="entry name" value="Enoyl-CoA hydratase, mitochondrial"/>
    <property type="match status" value="1"/>
</dbReference>
<dbReference type="Proteomes" id="UP000000702">
    <property type="component" value="Unassembled WGS sequence"/>
</dbReference>
<dbReference type="FunFam" id="1.10.12.10:FF:000001">
    <property type="entry name" value="Probable enoyl-CoA hydratase, mitochondrial"/>
    <property type="match status" value="1"/>
</dbReference>
<dbReference type="EC" id="4.2.1.17" evidence="2"/>
<dbReference type="VEuPathDB" id="TriTrypDB:TcIL3000_0_42580"/>